<keyword evidence="3" id="KW-1185">Reference proteome</keyword>
<proteinExistence type="predicted"/>
<keyword evidence="1" id="KW-0732">Signal</keyword>
<name>A0A9P0HW63_SPOLI</name>
<dbReference type="Proteomes" id="UP001153321">
    <property type="component" value="Chromosome 10"/>
</dbReference>
<evidence type="ECO:0000313" key="2">
    <source>
        <dbReference type="EMBL" id="CAH1635040.1"/>
    </source>
</evidence>
<reference evidence="2" key="1">
    <citation type="submission" date="2022-02" db="EMBL/GenBank/DDBJ databases">
        <authorList>
            <person name="King R."/>
        </authorList>
    </citation>
    <scope>NUCLEOTIDE SEQUENCE</scope>
</reference>
<sequence length="540" mass="61548">MELRQILIFVLLFAVGSQGLDEELNLADVSTVLLLALSPEPTILISNETTALYSVGVHMGIINPETYSLESFAEHERDIFKDVYQEYLAYNDSLPLNYQDWLIMNNYGILPDTQESLYQRKIAKRSTADNKRRFISVVKKGDILITGRGIGGLLGHSAIMTTDNWVLEMPGGKGWNNGIPNNNRQIQKDKWFNQHASDWTTVYRCKDSAVAKQAATWADHRYYNPSGGSTKTVHVTYKLTTNFKSISPSYCSKLVVQAYYYGTGQNATISDETLNAYNFGVYRGIIDPNKYPLELFALHDKGIFRGTYQEYITLYDERDEPISYREWLVMNNYGMMPDTQESLFKDKNIARCDICDYCDSCDDCDSCESTDFKELFQQTVKTGDILISGKSRGGLIGHAALMVTNYWVIEMHGGRKWKKGIKSNNRLVSKKKWYKKNKSEWITVYRCPDKSAAERAALWADRNYFNPHGGQDKAIHITYKITPDFECTNPSYSPKMVLQSYYFTTPGIIRDPSEHGAVIVPSAIPAYFVAPYTLRKIGKY</sequence>
<feature type="signal peptide" evidence="1">
    <location>
        <begin position="1"/>
        <end position="19"/>
    </location>
</feature>
<dbReference type="SUPFAM" id="SSF54001">
    <property type="entry name" value="Cysteine proteinases"/>
    <property type="match status" value="1"/>
</dbReference>
<dbReference type="EMBL" id="LR824541">
    <property type="protein sequence ID" value="CAH1635040.1"/>
    <property type="molecule type" value="Genomic_DNA"/>
</dbReference>
<gene>
    <name evidence="2" type="ORF">SPLIT_LOCUS402</name>
</gene>
<evidence type="ECO:0000313" key="3">
    <source>
        <dbReference type="Proteomes" id="UP001153321"/>
    </source>
</evidence>
<feature type="chain" id="PRO_5040293101" evidence="1">
    <location>
        <begin position="20"/>
        <end position="540"/>
    </location>
</feature>
<protein>
    <submittedName>
        <fullName evidence="2">Uncharacterized protein</fullName>
    </submittedName>
</protein>
<accession>A0A9P0HW63</accession>
<dbReference type="InterPro" id="IPR038765">
    <property type="entry name" value="Papain-like_cys_pep_sf"/>
</dbReference>
<organism evidence="2 3">
    <name type="scientific">Spodoptera littoralis</name>
    <name type="common">Egyptian cotton leafworm</name>
    <dbReference type="NCBI Taxonomy" id="7109"/>
    <lineage>
        <taxon>Eukaryota</taxon>
        <taxon>Metazoa</taxon>
        <taxon>Ecdysozoa</taxon>
        <taxon>Arthropoda</taxon>
        <taxon>Hexapoda</taxon>
        <taxon>Insecta</taxon>
        <taxon>Pterygota</taxon>
        <taxon>Neoptera</taxon>
        <taxon>Endopterygota</taxon>
        <taxon>Lepidoptera</taxon>
        <taxon>Glossata</taxon>
        <taxon>Ditrysia</taxon>
        <taxon>Noctuoidea</taxon>
        <taxon>Noctuidae</taxon>
        <taxon>Amphipyrinae</taxon>
        <taxon>Spodoptera</taxon>
    </lineage>
</organism>
<dbReference type="AlphaFoldDB" id="A0A9P0HW63"/>
<evidence type="ECO:0000256" key="1">
    <source>
        <dbReference type="SAM" id="SignalP"/>
    </source>
</evidence>